<evidence type="ECO:0000256" key="3">
    <source>
        <dbReference type="ARBA" id="ARBA00015302"/>
    </source>
</evidence>
<dbReference type="Gene3D" id="3.30.930.10">
    <property type="entry name" value="Bira Bifunctional Protein, Domain 2"/>
    <property type="match status" value="1"/>
</dbReference>
<dbReference type="Gene3D" id="3.40.50.800">
    <property type="entry name" value="Anticodon-binding domain"/>
    <property type="match status" value="1"/>
</dbReference>
<evidence type="ECO:0000313" key="14">
    <source>
        <dbReference type="RefSeq" id="XP_030512837.1"/>
    </source>
</evidence>
<dbReference type="RefSeq" id="XP_030512837.1">
    <property type="nucleotide sequence ID" value="XM_030656977.1"/>
</dbReference>
<dbReference type="GO" id="GO:0005829">
    <property type="term" value="C:cytosol"/>
    <property type="evidence" value="ECO:0007669"/>
    <property type="project" value="TreeGrafter"/>
</dbReference>
<evidence type="ECO:0000313" key="13">
    <source>
        <dbReference type="Proteomes" id="UP000827889"/>
    </source>
</evidence>
<protein>
    <recommendedName>
        <fullName evidence="3">Histidine--tRNA ligase, cytoplasmic</fullName>
        <ecNumber evidence="2">6.1.1.21</ecNumber>
    </recommendedName>
    <alternativeName>
        <fullName evidence="9">Histidyl-tRNA synthetase</fullName>
    </alternativeName>
</protein>
<gene>
    <name evidence="14" type="primary">LOC115726892</name>
</gene>
<dbReference type="EC" id="6.1.1.21" evidence="2"/>
<keyword evidence="6" id="KW-0067">ATP-binding</keyword>
<dbReference type="InterPro" id="IPR041715">
    <property type="entry name" value="HisRS-like_core"/>
</dbReference>
<evidence type="ECO:0000259" key="12">
    <source>
        <dbReference type="Pfam" id="PF13393"/>
    </source>
</evidence>
<dbReference type="GO" id="GO:0004821">
    <property type="term" value="F:histidine-tRNA ligase activity"/>
    <property type="evidence" value="ECO:0007669"/>
    <property type="project" value="UniProtKB-EC"/>
</dbReference>
<proteinExistence type="inferred from homology"/>
<accession>A0A8B8MRU2</accession>
<comment type="similarity">
    <text evidence="1">Belongs to the class-II aminoacyl-tRNA synthetase family.</text>
</comment>
<dbReference type="SUPFAM" id="SSF52954">
    <property type="entry name" value="Class II aaRS ABD-related"/>
    <property type="match status" value="1"/>
</dbReference>
<dbReference type="InterPro" id="IPR008948">
    <property type="entry name" value="L-Aspartase-like"/>
</dbReference>
<feature type="domain" description="Anticodon-binding" evidence="11">
    <location>
        <begin position="822"/>
        <end position="898"/>
    </location>
</feature>
<dbReference type="SUPFAM" id="SSF48557">
    <property type="entry name" value="L-aspartase-like"/>
    <property type="match status" value="1"/>
</dbReference>
<dbReference type="CDD" id="cd00859">
    <property type="entry name" value="HisRS_anticodon"/>
    <property type="match status" value="1"/>
</dbReference>
<dbReference type="GO" id="GO:0006427">
    <property type="term" value="P:histidyl-tRNA aminoacylation"/>
    <property type="evidence" value="ECO:0007669"/>
    <property type="project" value="TreeGrafter"/>
</dbReference>
<evidence type="ECO:0000256" key="2">
    <source>
        <dbReference type="ARBA" id="ARBA00012815"/>
    </source>
</evidence>
<dbReference type="InterPro" id="IPR004154">
    <property type="entry name" value="Anticodon-bd"/>
</dbReference>
<dbReference type="GO" id="GO:0003723">
    <property type="term" value="F:RNA binding"/>
    <property type="evidence" value="ECO:0007669"/>
    <property type="project" value="TreeGrafter"/>
</dbReference>
<evidence type="ECO:0000256" key="1">
    <source>
        <dbReference type="ARBA" id="ARBA00008226"/>
    </source>
</evidence>
<dbReference type="FunFam" id="3.30.930.10:FF:000061">
    <property type="entry name" value="Histidine--tRNA ligase, cytoplasmic"/>
    <property type="match status" value="1"/>
</dbReference>
<reference evidence="14" key="1">
    <citation type="submission" date="2025-08" db="UniProtKB">
        <authorList>
            <consortium name="RefSeq"/>
        </authorList>
    </citation>
    <scope>IDENTIFICATION</scope>
    <source>
        <tissue evidence="14">Leaf</tissue>
    </source>
</reference>
<dbReference type="AlphaFoldDB" id="A0A8B8MRU2"/>
<evidence type="ECO:0000259" key="11">
    <source>
        <dbReference type="Pfam" id="PF03129"/>
    </source>
</evidence>
<dbReference type="KEGG" id="rarg:115726892"/>
<keyword evidence="13" id="KW-1185">Reference proteome</keyword>
<keyword evidence="7" id="KW-0648">Protein biosynthesis</keyword>
<evidence type="ECO:0000256" key="7">
    <source>
        <dbReference type="ARBA" id="ARBA00022917"/>
    </source>
</evidence>
<dbReference type="InterPro" id="IPR033656">
    <property type="entry name" value="HisRS_anticodon"/>
</dbReference>
<dbReference type="InterPro" id="IPR036621">
    <property type="entry name" value="Anticodon-bd_dom_sf"/>
</dbReference>
<dbReference type="InterPro" id="IPR045864">
    <property type="entry name" value="aa-tRNA-synth_II/BPL/LPL"/>
</dbReference>
<keyword evidence="4" id="KW-0436">Ligase</keyword>
<dbReference type="GO" id="GO:0005739">
    <property type="term" value="C:mitochondrion"/>
    <property type="evidence" value="ECO:0007669"/>
    <property type="project" value="TreeGrafter"/>
</dbReference>
<keyword evidence="8" id="KW-0030">Aminoacyl-tRNA synthetase</keyword>
<organism evidence="13 14">
    <name type="scientific">Rhodamnia argentea</name>
    <dbReference type="NCBI Taxonomy" id="178133"/>
    <lineage>
        <taxon>Eukaryota</taxon>
        <taxon>Viridiplantae</taxon>
        <taxon>Streptophyta</taxon>
        <taxon>Embryophyta</taxon>
        <taxon>Tracheophyta</taxon>
        <taxon>Spermatophyta</taxon>
        <taxon>Magnoliopsida</taxon>
        <taxon>eudicotyledons</taxon>
        <taxon>Gunneridae</taxon>
        <taxon>Pentapetalae</taxon>
        <taxon>rosids</taxon>
        <taxon>malvids</taxon>
        <taxon>Myrtales</taxon>
        <taxon>Myrtaceae</taxon>
        <taxon>Myrtoideae</taxon>
        <taxon>Myrteae</taxon>
        <taxon>Australasian group</taxon>
        <taxon>Rhodamnia</taxon>
    </lineage>
</organism>
<keyword evidence="5" id="KW-0547">Nucleotide-binding</keyword>
<sequence length="903" mass="99424">MADASGTLKTVTLGAKSSSLSASSVHAVSAGTARICVDSSARDRLASSPPDGRSFSASFQISFPRYFTIEETRASLTVLLNKLLLSGRSGTGTVVVDLISDFLNSVPPLGCPDFGNVAVSHEELCILDNSQASLYGICAVLYHQSTALSTIIDPVAALSCEAISEAAFDRMGSESDPADWLTSSDSSDWLTSSDSSDWLTSKEEIEVARVMRLLLNGSTLAGKAQCEAFWCIPIVHATLREVVKSVQSEVLVNLNSSVIIQKVGSSADGAAKALGNKLLELVNVLLSIGKSSLCRAKMNLDSIAADALKSSLTLIFEKECVSMEDLDNEFKVLMDAFICRDYEMIVHELYMLCGCVWKIVVWEVITAFVALEGSVLCEKGKLEEITGVRADKTSEKKVVLGKGTTVVMQLLKDRIQRNGETDGDSPTLLEKLVKSLLLFLDMKGPEFDHFWNKVKDIVNTNGSSRLPKLPKGTRDFANEEMVIRNKVFSIVTSVFKKHGAAALDSPAFELRETMMGKYGMDSRLICDLADQGGELCSLQYNLTIPFARYMAMNGLTSLKKYQIARVYRWDNPCSGRFHEVFQCDFDIAGQHVRMGPDFEVIHVLTELLDKLSIGDYEVKLNHQKLLEGMLEICGVPLEKFRTICSSIDKLDKQSFEQIGKEMMEENGLTAAMVEGIGNFVKEGGSPLELLSKLQEKGSKFLENEGSMHALNDLEILFKALEKSKCIDKVVFDLSLARDLDYYTGVIFEAVFKGATQVGSIATGGRYDNLIGMFGTKQVPVVGFSLEIERVFAMMEQLLKDQNQIIRDTETQVLVGFLVDDLPLAAELVSEVWNAGLKAEFMVDKELMKHIDYAKNSQIPWMVLVGEQELSEGVVKLKDVENEKEELVPRSTIVEELINRTGEL</sequence>
<evidence type="ECO:0000256" key="8">
    <source>
        <dbReference type="ARBA" id="ARBA00023146"/>
    </source>
</evidence>
<name>A0A8B8MRU2_9MYRT</name>
<evidence type="ECO:0000256" key="6">
    <source>
        <dbReference type="ARBA" id="ARBA00022840"/>
    </source>
</evidence>
<comment type="catalytic activity">
    <reaction evidence="10">
        <text>tRNA(His) + L-histidine + ATP = L-histidyl-tRNA(His) + AMP + diphosphate + H(+)</text>
        <dbReference type="Rhea" id="RHEA:17313"/>
        <dbReference type="Rhea" id="RHEA-COMP:9665"/>
        <dbReference type="Rhea" id="RHEA-COMP:9689"/>
        <dbReference type="ChEBI" id="CHEBI:15378"/>
        <dbReference type="ChEBI" id="CHEBI:30616"/>
        <dbReference type="ChEBI" id="CHEBI:33019"/>
        <dbReference type="ChEBI" id="CHEBI:57595"/>
        <dbReference type="ChEBI" id="CHEBI:78442"/>
        <dbReference type="ChEBI" id="CHEBI:78527"/>
        <dbReference type="ChEBI" id="CHEBI:456215"/>
        <dbReference type="EC" id="6.1.1.21"/>
    </reaction>
</comment>
<evidence type="ECO:0000256" key="4">
    <source>
        <dbReference type="ARBA" id="ARBA00022598"/>
    </source>
</evidence>
<evidence type="ECO:0000256" key="10">
    <source>
        <dbReference type="ARBA" id="ARBA00047639"/>
    </source>
</evidence>
<dbReference type="SUPFAM" id="SSF55681">
    <property type="entry name" value="Class II aaRS and biotin synthetases"/>
    <property type="match status" value="1"/>
</dbReference>
<dbReference type="Proteomes" id="UP000827889">
    <property type="component" value="Chromosome 3"/>
</dbReference>
<evidence type="ECO:0000256" key="5">
    <source>
        <dbReference type="ARBA" id="ARBA00022741"/>
    </source>
</evidence>
<evidence type="ECO:0000256" key="9">
    <source>
        <dbReference type="ARBA" id="ARBA00030619"/>
    </source>
</evidence>
<dbReference type="GO" id="GO:0032543">
    <property type="term" value="P:mitochondrial translation"/>
    <property type="evidence" value="ECO:0007669"/>
    <property type="project" value="TreeGrafter"/>
</dbReference>
<dbReference type="PANTHER" id="PTHR11476:SF7">
    <property type="entry name" value="HISTIDINE--TRNA LIGASE"/>
    <property type="match status" value="1"/>
</dbReference>
<dbReference type="PANTHER" id="PTHR11476">
    <property type="entry name" value="HISTIDYL-TRNA SYNTHETASE"/>
    <property type="match status" value="1"/>
</dbReference>
<dbReference type="GO" id="GO:0005524">
    <property type="term" value="F:ATP binding"/>
    <property type="evidence" value="ECO:0007669"/>
    <property type="project" value="UniProtKB-KW"/>
</dbReference>
<dbReference type="CDD" id="cd00773">
    <property type="entry name" value="HisRS-like_core"/>
    <property type="match status" value="1"/>
</dbReference>
<dbReference type="FunFam" id="3.40.50.800:FF:000012">
    <property type="entry name" value="Histidine--tRNA ligase, cytoplasmic"/>
    <property type="match status" value="1"/>
</dbReference>
<feature type="domain" description="Class II Histidinyl-tRNA synthetase (HisRS)-like catalytic core" evidence="12">
    <location>
        <begin position="472"/>
        <end position="790"/>
    </location>
</feature>
<dbReference type="OrthoDB" id="1906957at2759"/>
<dbReference type="Pfam" id="PF03129">
    <property type="entry name" value="HGTP_anticodon"/>
    <property type="match status" value="1"/>
</dbReference>
<dbReference type="Pfam" id="PF13393">
    <property type="entry name" value="tRNA-synt_His"/>
    <property type="match status" value="1"/>
</dbReference>
<dbReference type="GeneID" id="115726892"/>